<accession>A0A1J1H323</accession>
<dbReference type="Proteomes" id="UP000220158">
    <property type="component" value="Chromosome 7"/>
</dbReference>
<dbReference type="OrthoDB" id="391686at2759"/>
<feature type="signal peptide" evidence="1">
    <location>
        <begin position="1"/>
        <end position="23"/>
    </location>
</feature>
<evidence type="ECO:0000313" key="3">
    <source>
        <dbReference type="Proteomes" id="UP000220158"/>
    </source>
</evidence>
<dbReference type="KEGG" id="prel:PRELSG_0707000"/>
<dbReference type="EMBL" id="LN835302">
    <property type="protein sequence ID" value="CRG99306.1"/>
    <property type="molecule type" value="Genomic_DNA"/>
</dbReference>
<dbReference type="VEuPathDB" id="PlasmoDB:PRELSG_0707000"/>
<evidence type="ECO:0000313" key="2">
    <source>
        <dbReference type="EMBL" id="CRG99306.1"/>
    </source>
</evidence>
<keyword evidence="3" id="KW-1185">Reference proteome</keyword>
<sequence length="550" mass="65793">MNEKLILILKLFFFFNITNFIEGNLIISAEKSESDYISLDANNINDFIDIKENKLLFNLTCKTSNALSNIKDSFLNILYSIDVFDAFRLEDFNSDDVEKIEKEIEKTWDKENKEFLFETKKLIQKYKDNDVFILQIGLNSVSSLILNKHENVIFIEENKNICKKYFLHKSNRCLLLLKGMEFYCKNKNQSTENYYNDVYETLDLITKIYQNKNNQTIDIIIISHKYPVALLYYVYPYLDSSTLVILMDNLNHKMKTAIFEYYNFVGEAEFTKSFEKQYFNKYNTKDKDENEHEGEDYKLNEDIYIYNKMKKSPFYIVTLHPKVLLNPPEKYYENFISDEYTSSYETEITRLINDIKKILVSNKKFYDKHKIEVSNYFTIINDFEFDDDSNHLKEEITNILTLIINAFTNVNGIDENNYEFALLKLKNIFEIMLLYVYENSKFKALFKPLIDFFNLYINKNDHNYIIYQHLVYGLIQSSFEVESYELKELLFLNILRDVSKKISKLSINEVIDLVIKLNMILKKLRSREDIQHVKEYAKRYFNVDYINNEL</sequence>
<keyword evidence="1" id="KW-0732">Signal</keyword>
<dbReference type="GeneID" id="39735407"/>
<name>A0A1J1H323_PLARL</name>
<reference evidence="2 3" key="1">
    <citation type="submission" date="2015-04" db="EMBL/GenBank/DDBJ databases">
        <authorList>
            <consortium name="Pathogen Informatics"/>
        </authorList>
    </citation>
    <scope>NUCLEOTIDE SEQUENCE [LARGE SCALE GENOMIC DNA]</scope>
    <source>
        <strain evidence="2 3">SGS1</strain>
    </source>
</reference>
<gene>
    <name evidence="2" type="ORF">PRELSG_0707000</name>
</gene>
<organism evidence="2 3">
    <name type="scientific">Plasmodium relictum</name>
    <dbReference type="NCBI Taxonomy" id="85471"/>
    <lineage>
        <taxon>Eukaryota</taxon>
        <taxon>Sar</taxon>
        <taxon>Alveolata</taxon>
        <taxon>Apicomplexa</taxon>
        <taxon>Aconoidasida</taxon>
        <taxon>Haemosporida</taxon>
        <taxon>Plasmodiidae</taxon>
        <taxon>Plasmodium</taxon>
        <taxon>Plasmodium (Haemamoeba)</taxon>
    </lineage>
</organism>
<evidence type="ECO:0000256" key="1">
    <source>
        <dbReference type="SAM" id="SignalP"/>
    </source>
</evidence>
<proteinExistence type="predicted"/>
<protein>
    <submittedName>
        <fullName evidence="2">Uncharacterized protein</fullName>
    </submittedName>
</protein>
<dbReference type="RefSeq" id="XP_028532313.1">
    <property type="nucleotide sequence ID" value="XM_028675755.1"/>
</dbReference>
<feature type="chain" id="PRO_5012227320" evidence="1">
    <location>
        <begin position="24"/>
        <end position="550"/>
    </location>
</feature>
<dbReference type="AlphaFoldDB" id="A0A1J1H323"/>